<reference evidence="2 3" key="1">
    <citation type="journal article" date="2018" name="Proc. R. Soc. B">
        <title>A non-coding region near Follistatin controls head colour polymorphism in the Gouldian finch.</title>
        <authorList>
            <person name="Toomey M.B."/>
            <person name="Marques C.I."/>
            <person name="Andrade P."/>
            <person name="Araujo P.M."/>
            <person name="Sabatino S."/>
            <person name="Gazda M.A."/>
            <person name="Afonso S."/>
            <person name="Lopes R.J."/>
            <person name="Corbo J.C."/>
            <person name="Carneiro M."/>
        </authorList>
    </citation>
    <scope>NUCLEOTIDE SEQUENCE [LARGE SCALE GENOMIC DNA]</scope>
    <source>
        <strain evidence="2">Red01</strain>
        <tissue evidence="2">Muscle</tissue>
    </source>
</reference>
<keyword evidence="3" id="KW-1185">Reference proteome</keyword>
<protein>
    <submittedName>
        <fullName evidence="2">Uncharacterized protein</fullName>
    </submittedName>
</protein>
<evidence type="ECO:0000313" key="3">
    <source>
        <dbReference type="Proteomes" id="UP000276834"/>
    </source>
</evidence>
<name>A0A3L8SLL8_CHLGU</name>
<dbReference type="OrthoDB" id="9397738at2759"/>
<comment type="caution">
    <text evidence="2">The sequence shown here is derived from an EMBL/GenBank/DDBJ whole genome shotgun (WGS) entry which is preliminary data.</text>
</comment>
<evidence type="ECO:0000256" key="1">
    <source>
        <dbReference type="SAM" id="MobiDB-lite"/>
    </source>
</evidence>
<organism evidence="2 3">
    <name type="scientific">Chloebia gouldiae</name>
    <name type="common">Gouldian finch</name>
    <name type="synonym">Erythrura gouldiae</name>
    <dbReference type="NCBI Taxonomy" id="44316"/>
    <lineage>
        <taxon>Eukaryota</taxon>
        <taxon>Metazoa</taxon>
        <taxon>Chordata</taxon>
        <taxon>Craniata</taxon>
        <taxon>Vertebrata</taxon>
        <taxon>Euteleostomi</taxon>
        <taxon>Archelosauria</taxon>
        <taxon>Archosauria</taxon>
        <taxon>Dinosauria</taxon>
        <taxon>Saurischia</taxon>
        <taxon>Theropoda</taxon>
        <taxon>Coelurosauria</taxon>
        <taxon>Aves</taxon>
        <taxon>Neognathae</taxon>
        <taxon>Neoaves</taxon>
        <taxon>Telluraves</taxon>
        <taxon>Australaves</taxon>
        <taxon>Passeriformes</taxon>
        <taxon>Passeroidea</taxon>
        <taxon>Passeridae</taxon>
        <taxon>Chloebia</taxon>
    </lineage>
</organism>
<gene>
    <name evidence="2" type="ORF">DV515_00006306</name>
</gene>
<evidence type="ECO:0000313" key="2">
    <source>
        <dbReference type="EMBL" id="RLW03527.1"/>
    </source>
</evidence>
<sequence length="234" mass="25001">MALLRPVRPRSSAPLLRGHAVGYSLRSSHDCSVVVRNEEQGQQRAGLGWVCLSQVGHLNFDMFSPPVNSGKTRPTTLGSSQFSGSVRPMDYSSNGPNTTVTQRGFNPLVVLLSSCCDSCLSQSRRAAQLQVGLALGSVAELLLESVQPGLVAGSTKFNAASADVCPKALQLSLGMNVALTTQPVLESRKRLFGGKELNEDAKVFWGVPICLVYQKVSCSLEDFSVKLEMLTAAS</sequence>
<accession>A0A3L8SLL8</accession>
<dbReference type="Proteomes" id="UP000276834">
    <property type="component" value="Unassembled WGS sequence"/>
</dbReference>
<proteinExistence type="predicted"/>
<feature type="region of interest" description="Disordered" evidence="1">
    <location>
        <begin position="66"/>
        <end position="88"/>
    </location>
</feature>
<dbReference type="AlphaFoldDB" id="A0A3L8SLL8"/>
<dbReference type="EMBL" id="QUSF01000015">
    <property type="protein sequence ID" value="RLW03527.1"/>
    <property type="molecule type" value="Genomic_DNA"/>
</dbReference>
<feature type="compositionally biased region" description="Polar residues" evidence="1">
    <location>
        <begin position="66"/>
        <end position="84"/>
    </location>
</feature>